<comment type="similarity">
    <text evidence="1">Belongs to the ADP-ribosylglycohydrolase family.</text>
</comment>
<dbReference type="InterPro" id="IPR005502">
    <property type="entry name" value="Ribosyl_crysJ1"/>
</dbReference>
<name>A0ABN6M8V5_9BACT</name>
<dbReference type="Pfam" id="PF03747">
    <property type="entry name" value="ADP_ribosyl_GH"/>
    <property type="match status" value="1"/>
</dbReference>
<dbReference type="InterPro" id="IPR050792">
    <property type="entry name" value="ADP-ribosylglycohydrolase"/>
</dbReference>
<dbReference type="Gene3D" id="1.10.4080.10">
    <property type="entry name" value="ADP-ribosylation/Crystallin J1"/>
    <property type="match status" value="1"/>
</dbReference>
<dbReference type="InterPro" id="IPR036705">
    <property type="entry name" value="Ribosyl_crysJ1_sf"/>
</dbReference>
<evidence type="ECO:0000256" key="1">
    <source>
        <dbReference type="ARBA" id="ARBA00010702"/>
    </source>
</evidence>
<evidence type="ECO:0000313" key="4">
    <source>
        <dbReference type="Proteomes" id="UP000830055"/>
    </source>
</evidence>
<proteinExistence type="inferred from homology"/>
<dbReference type="Proteomes" id="UP000830055">
    <property type="component" value="Chromosome"/>
</dbReference>
<dbReference type="PANTHER" id="PTHR16222">
    <property type="entry name" value="ADP-RIBOSYLGLYCOHYDROLASE"/>
    <property type="match status" value="1"/>
</dbReference>
<dbReference type="EMBL" id="AP025516">
    <property type="protein sequence ID" value="BDD87887.1"/>
    <property type="molecule type" value="Genomic_DNA"/>
</dbReference>
<dbReference type="RefSeq" id="WP_284151289.1">
    <property type="nucleotide sequence ID" value="NZ_AP025516.1"/>
</dbReference>
<evidence type="ECO:0000256" key="2">
    <source>
        <dbReference type="ARBA" id="ARBA00022801"/>
    </source>
</evidence>
<protein>
    <submittedName>
        <fullName evidence="3">ADP-ribosylglycohydrolase</fullName>
    </submittedName>
</protein>
<keyword evidence="2" id="KW-0378">Hydrolase</keyword>
<sequence>MHNKALVLASLVADSLALGAHWIYDTDKIEQAFGTIRSLQSPLPDSYHRTRKKGHFTHYGDQTLLLLRSIVNHDGFSLENFASDWREYMQGYNGYLDKASKETLANLEQGMSPQQCGSTSADLGGAARIAPLVYRYQHHPDQLLVTVREQTAFTHNNPAVLAGAEALAKIAVKVLQGLRPMEAVEETLEEGVNDLDLDLKIRAGLDSAGEDTKKTIKRFGQTCVISSALPGVIHLIATYEKDLETALTENVMAGGDSAARGLAAGMILGAHVGIKAIPLEWLGDMRAYDTIMEMLEEERPVDDEG</sequence>
<accession>A0ABN6M8V5</accession>
<evidence type="ECO:0000313" key="3">
    <source>
        <dbReference type="EMBL" id="BDD87887.1"/>
    </source>
</evidence>
<organism evidence="3 4">
    <name type="scientific">Desulfofustis limnaeus</name>
    <dbReference type="NCBI Taxonomy" id="2740163"/>
    <lineage>
        <taxon>Bacteria</taxon>
        <taxon>Pseudomonadati</taxon>
        <taxon>Thermodesulfobacteriota</taxon>
        <taxon>Desulfobulbia</taxon>
        <taxon>Desulfobulbales</taxon>
        <taxon>Desulfocapsaceae</taxon>
        <taxon>Desulfofustis</taxon>
    </lineage>
</organism>
<gene>
    <name evidence="3" type="ORF">DPPLL_22520</name>
</gene>
<reference evidence="3 4" key="1">
    <citation type="submission" date="2022-01" db="EMBL/GenBank/DDBJ databases">
        <title>Desulfofustis limnae sp. nov., a novel mesophilic sulfate-reducing bacterium isolated from marsh soil.</title>
        <authorList>
            <person name="Watanabe M."/>
            <person name="Takahashi A."/>
            <person name="Kojima H."/>
            <person name="Fukui M."/>
        </authorList>
    </citation>
    <scope>NUCLEOTIDE SEQUENCE [LARGE SCALE GENOMIC DNA]</scope>
    <source>
        <strain evidence="3 4">PPLL</strain>
    </source>
</reference>
<dbReference type="PANTHER" id="PTHR16222:SF24">
    <property type="entry name" value="ADP-RIBOSYLHYDROLASE ARH3"/>
    <property type="match status" value="1"/>
</dbReference>
<keyword evidence="4" id="KW-1185">Reference proteome</keyword>
<dbReference type="SUPFAM" id="SSF101478">
    <property type="entry name" value="ADP-ribosylglycohydrolase"/>
    <property type="match status" value="1"/>
</dbReference>